<dbReference type="EMBL" id="JANFWR010000010">
    <property type="protein sequence ID" value="MCW0399317.1"/>
    <property type="molecule type" value="Genomic_DNA"/>
</dbReference>
<evidence type="ECO:0000313" key="2">
    <source>
        <dbReference type="Proteomes" id="UP001320843"/>
    </source>
</evidence>
<accession>A0ABT3DV09</accession>
<comment type="caution">
    <text evidence="1">The sequence shown here is derived from an EMBL/GenBank/DDBJ whole genome shotgun (WGS) entry which is preliminary data.</text>
</comment>
<protein>
    <submittedName>
        <fullName evidence="1">Uncharacterized protein</fullName>
    </submittedName>
</protein>
<proteinExistence type="predicted"/>
<gene>
    <name evidence="1" type="ORF">NB700_001873</name>
</gene>
<name>A0ABT3DV09_9XANT</name>
<keyword evidence="2" id="KW-1185">Reference proteome</keyword>
<sequence length="240" mass="25632">MPANSSSPSSNSTLVPSELFCPSSVDMGNVADWAGVGVALFVGIAVGRLTRAANATARGAKEIQELDAVQRRKASEREARLILIYLEGEFRQAHSAIERLVNGLGIVEHDAFVMNGNARRNFAVDANAISLQLSRELFGRLHVLDDTDADDIARAISALQYLQQSAVEAEGVDLTESMPGVDGESWNKFRMGFLSSAYSELCAASAVLKEILSRLINQCGSAKTAAGATPPAHPREIPYG</sequence>
<organism evidence="1 2">
    <name type="scientific">Xanthomonas sacchari</name>
    <dbReference type="NCBI Taxonomy" id="56458"/>
    <lineage>
        <taxon>Bacteria</taxon>
        <taxon>Pseudomonadati</taxon>
        <taxon>Pseudomonadota</taxon>
        <taxon>Gammaproteobacteria</taxon>
        <taxon>Lysobacterales</taxon>
        <taxon>Lysobacteraceae</taxon>
        <taxon>Xanthomonas</taxon>
    </lineage>
</organism>
<reference evidence="1 2" key="1">
    <citation type="submission" date="2022-06" db="EMBL/GenBank/DDBJ databases">
        <title>Dynamics of rice microbiomes reveals core vertical transmitted seed endophytes.</title>
        <authorList>
            <person name="Liao K."/>
            <person name="Zhang X."/>
        </authorList>
    </citation>
    <scope>NUCLEOTIDE SEQUENCE [LARGE SCALE GENOMIC DNA]</scope>
    <source>
        <strain evidence="1 2">YT10-10-1</strain>
    </source>
</reference>
<evidence type="ECO:0000313" key="1">
    <source>
        <dbReference type="EMBL" id="MCW0399317.1"/>
    </source>
</evidence>
<dbReference type="Proteomes" id="UP001320843">
    <property type="component" value="Unassembled WGS sequence"/>
</dbReference>